<evidence type="ECO:0000313" key="7">
    <source>
        <dbReference type="Proteomes" id="UP000219669"/>
    </source>
</evidence>
<evidence type="ECO:0000259" key="5">
    <source>
        <dbReference type="PROSITE" id="PS50931"/>
    </source>
</evidence>
<evidence type="ECO:0000256" key="2">
    <source>
        <dbReference type="ARBA" id="ARBA00023015"/>
    </source>
</evidence>
<sequence>MAAIRDTIWIVFLDKWALKMDTLLSMRVFCQVVQSGSFTRAAELLDVSVPMASKHVSHLEKVVGTQLLYRNNRNLKLTEQGENYYRECTLALEILTQAAHQATCSSQTLSGTLRLSVPVWFSCNSFAKLLTAFRQQYPDIELQLTLTNKHVDLNSDGEDLALRLSHSLSENLIARRLGNVSFLLLAAPDYVAQRGLPETPDDLRQHWGVLPSYTDMSHLTLWRDGAQSVFELASVVRANNTLMTAEMIRAGAGVGYMPMWLAQDDLQAGRLIHVLPEYRLPEIPLYAVYTNRQFLNAKVRAFIDFLVQHLQTV</sequence>
<dbReference type="InterPro" id="IPR000847">
    <property type="entry name" value="LysR_HTH_N"/>
</dbReference>
<dbReference type="SUPFAM" id="SSF46785">
    <property type="entry name" value="Winged helix' DNA-binding domain"/>
    <property type="match status" value="1"/>
</dbReference>
<dbReference type="PANTHER" id="PTHR30537:SF35">
    <property type="entry name" value="TRANSCRIPTIONAL REGULATORY PROTEIN"/>
    <property type="match status" value="1"/>
</dbReference>
<evidence type="ECO:0000313" key="6">
    <source>
        <dbReference type="EMBL" id="SOD66802.1"/>
    </source>
</evidence>
<dbReference type="Proteomes" id="UP000219669">
    <property type="component" value="Unassembled WGS sequence"/>
</dbReference>
<dbReference type="InterPro" id="IPR036390">
    <property type="entry name" value="WH_DNA-bd_sf"/>
</dbReference>
<dbReference type="InterPro" id="IPR058163">
    <property type="entry name" value="LysR-type_TF_proteobact-type"/>
</dbReference>
<dbReference type="Gene3D" id="1.10.10.10">
    <property type="entry name" value="Winged helix-like DNA-binding domain superfamily/Winged helix DNA-binding domain"/>
    <property type="match status" value="1"/>
</dbReference>
<dbReference type="InterPro" id="IPR036388">
    <property type="entry name" value="WH-like_DNA-bd_sf"/>
</dbReference>
<dbReference type="CDD" id="cd08422">
    <property type="entry name" value="PBP2_CrgA_like"/>
    <property type="match status" value="1"/>
</dbReference>
<evidence type="ECO:0000256" key="3">
    <source>
        <dbReference type="ARBA" id="ARBA00023125"/>
    </source>
</evidence>
<name>A0A286E7B6_9NEIS</name>
<dbReference type="GO" id="GO:0003700">
    <property type="term" value="F:DNA-binding transcription factor activity"/>
    <property type="evidence" value="ECO:0007669"/>
    <property type="project" value="InterPro"/>
</dbReference>
<dbReference type="Gene3D" id="3.40.190.290">
    <property type="match status" value="1"/>
</dbReference>
<keyword evidence="7" id="KW-1185">Reference proteome</keyword>
<dbReference type="SUPFAM" id="SSF53850">
    <property type="entry name" value="Periplasmic binding protein-like II"/>
    <property type="match status" value="1"/>
</dbReference>
<dbReference type="FunFam" id="1.10.10.10:FF:000001">
    <property type="entry name" value="LysR family transcriptional regulator"/>
    <property type="match status" value="1"/>
</dbReference>
<evidence type="ECO:0000256" key="4">
    <source>
        <dbReference type="ARBA" id="ARBA00023163"/>
    </source>
</evidence>
<dbReference type="PROSITE" id="PS50931">
    <property type="entry name" value="HTH_LYSR"/>
    <property type="match status" value="1"/>
</dbReference>
<dbReference type="Pfam" id="PF00126">
    <property type="entry name" value="HTH_1"/>
    <property type="match status" value="1"/>
</dbReference>
<gene>
    <name evidence="6" type="ORF">SAMN02746062_00738</name>
</gene>
<feature type="domain" description="HTH lysR-type" evidence="5">
    <location>
        <begin position="21"/>
        <end position="78"/>
    </location>
</feature>
<dbReference type="InterPro" id="IPR005119">
    <property type="entry name" value="LysR_subst-bd"/>
</dbReference>
<protein>
    <submittedName>
        <fullName evidence="6">Transcriptional regulator, LysR family</fullName>
    </submittedName>
</protein>
<evidence type="ECO:0000256" key="1">
    <source>
        <dbReference type="ARBA" id="ARBA00009437"/>
    </source>
</evidence>
<keyword evidence="4" id="KW-0804">Transcription</keyword>
<dbReference type="AlphaFoldDB" id="A0A286E7B6"/>
<dbReference type="PANTHER" id="PTHR30537">
    <property type="entry name" value="HTH-TYPE TRANSCRIPTIONAL REGULATOR"/>
    <property type="match status" value="1"/>
</dbReference>
<dbReference type="Pfam" id="PF03466">
    <property type="entry name" value="LysR_substrate"/>
    <property type="match status" value="1"/>
</dbReference>
<keyword evidence="2" id="KW-0805">Transcription regulation</keyword>
<organism evidence="6 7">
    <name type="scientific">Alysiella filiformis DSM 16848</name>
    <dbReference type="NCBI Taxonomy" id="1120981"/>
    <lineage>
        <taxon>Bacteria</taxon>
        <taxon>Pseudomonadati</taxon>
        <taxon>Pseudomonadota</taxon>
        <taxon>Betaproteobacteria</taxon>
        <taxon>Neisseriales</taxon>
        <taxon>Neisseriaceae</taxon>
        <taxon>Alysiella</taxon>
    </lineage>
</organism>
<keyword evidence="3" id="KW-0238">DNA-binding</keyword>
<dbReference type="GO" id="GO:0006351">
    <property type="term" value="P:DNA-templated transcription"/>
    <property type="evidence" value="ECO:0007669"/>
    <property type="project" value="TreeGrafter"/>
</dbReference>
<reference evidence="6 7" key="1">
    <citation type="submission" date="2017-09" db="EMBL/GenBank/DDBJ databases">
        <authorList>
            <person name="Ehlers B."/>
            <person name="Leendertz F.H."/>
        </authorList>
    </citation>
    <scope>NUCLEOTIDE SEQUENCE [LARGE SCALE GENOMIC DNA]</scope>
    <source>
        <strain evidence="6 7">DSM 16848</strain>
    </source>
</reference>
<accession>A0A286E7B6</accession>
<dbReference type="EMBL" id="OCNF01000004">
    <property type="protein sequence ID" value="SOD66802.1"/>
    <property type="molecule type" value="Genomic_DNA"/>
</dbReference>
<comment type="similarity">
    <text evidence="1">Belongs to the LysR transcriptional regulatory family.</text>
</comment>
<proteinExistence type="inferred from homology"/>
<dbReference type="GO" id="GO:0043565">
    <property type="term" value="F:sequence-specific DNA binding"/>
    <property type="evidence" value="ECO:0007669"/>
    <property type="project" value="TreeGrafter"/>
</dbReference>